<evidence type="ECO:0000259" key="2">
    <source>
        <dbReference type="PROSITE" id="PS50222"/>
    </source>
</evidence>
<dbReference type="PANTHER" id="PTHR31323">
    <property type="entry name" value="MECHANOSENSITIVE ION CHANNEL PROTEIN MSY2"/>
    <property type="match status" value="1"/>
</dbReference>
<dbReference type="GO" id="GO:0006874">
    <property type="term" value="P:intracellular calcium ion homeostasis"/>
    <property type="evidence" value="ECO:0007669"/>
    <property type="project" value="TreeGrafter"/>
</dbReference>
<accession>A0AAV9QBP4</accession>
<keyword evidence="1" id="KW-1133">Transmembrane helix</keyword>
<dbReference type="InterPro" id="IPR002048">
    <property type="entry name" value="EF_hand_dom"/>
</dbReference>
<reference evidence="3 4" key="1">
    <citation type="submission" date="2023-06" db="EMBL/GenBank/DDBJ databases">
        <title>Black Yeasts Isolated from many extreme environments.</title>
        <authorList>
            <person name="Coleine C."/>
            <person name="Stajich J.E."/>
            <person name="Selbmann L."/>
        </authorList>
    </citation>
    <scope>NUCLEOTIDE SEQUENCE [LARGE SCALE GENOMIC DNA]</scope>
    <source>
        <strain evidence="3 4">CCFEE 5887</strain>
    </source>
</reference>
<feature type="transmembrane region" description="Helical" evidence="1">
    <location>
        <begin position="235"/>
        <end position="262"/>
    </location>
</feature>
<sequence length="343" mass="38898">MLVWAGAAHQANCRIWNTDIPHNVPDNWPATLKQVFVFLVVSFTILLVQGIILQLIAIRYVDGFIGPRSNRAFNELEIIRDLNNLVKQHYERSDFSFTVKMLKRFFFPVEDADFETIVTGRGNEEMHRDYAARIWNTVTMDLHKVVLTSADLRRRLIDMGRDPEPSEDLFARLDESCDGQVTREELETLVVNTGAQLNKRAESMQGIKKLLSKLELLLTLVMFTIINWVKDSKALWTGFIGLGFAINGVIADFVADCVFVFAKHAYDVGDLIEAKTKKLVVRDVHLTHTDFEEQGSEGADAIGMVVQISHKVLAAEVIINWTRSNDLKVVQKEQQQEAASPCH</sequence>
<dbReference type="EMBL" id="JAXLQG010000008">
    <property type="protein sequence ID" value="KAK5536904.1"/>
    <property type="molecule type" value="Genomic_DNA"/>
</dbReference>
<dbReference type="PANTHER" id="PTHR31323:SF1">
    <property type="entry name" value="MECHANOSENSITIVE ION CHANNEL PROTEIN"/>
    <property type="match status" value="1"/>
</dbReference>
<keyword evidence="4" id="KW-1185">Reference proteome</keyword>
<evidence type="ECO:0000313" key="3">
    <source>
        <dbReference type="EMBL" id="KAK5536904.1"/>
    </source>
</evidence>
<feature type="transmembrane region" description="Helical" evidence="1">
    <location>
        <begin position="35"/>
        <end position="61"/>
    </location>
</feature>
<name>A0AAV9QBP4_9PEZI</name>
<dbReference type="InterPro" id="IPR018247">
    <property type="entry name" value="EF_Hand_1_Ca_BS"/>
</dbReference>
<gene>
    <name evidence="3" type="ORF">LTR25_005579</name>
</gene>
<comment type="caution">
    <text evidence="3">The sequence shown here is derived from an EMBL/GenBank/DDBJ whole genome shotgun (WGS) entry which is preliminary data.</text>
</comment>
<keyword evidence="1" id="KW-0472">Membrane</keyword>
<dbReference type="GO" id="GO:0005509">
    <property type="term" value="F:calcium ion binding"/>
    <property type="evidence" value="ECO:0007669"/>
    <property type="project" value="InterPro"/>
</dbReference>
<evidence type="ECO:0000256" key="1">
    <source>
        <dbReference type="SAM" id="Phobius"/>
    </source>
</evidence>
<feature type="domain" description="EF-hand" evidence="2">
    <location>
        <begin position="161"/>
        <end position="196"/>
    </location>
</feature>
<dbReference type="GO" id="GO:0005262">
    <property type="term" value="F:calcium channel activity"/>
    <property type="evidence" value="ECO:0007669"/>
    <property type="project" value="TreeGrafter"/>
</dbReference>
<dbReference type="PROSITE" id="PS50222">
    <property type="entry name" value="EF_HAND_2"/>
    <property type="match status" value="1"/>
</dbReference>
<keyword evidence="1" id="KW-0812">Transmembrane</keyword>
<proteinExistence type="predicted"/>
<protein>
    <recommendedName>
        <fullName evidence="2">EF-hand domain-containing protein</fullName>
    </recommendedName>
</protein>
<dbReference type="PROSITE" id="PS00018">
    <property type="entry name" value="EF_HAND_1"/>
    <property type="match status" value="1"/>
</dbReference>
<feature type="transmembrane region" description="Helical" evidence="1">
    <location>
        <begin position="210"/>
        <end position="229"/>
    </location>
</feature>
<organism evidence="3 4">
    <name type="scientific">Vermiconidia calcicola</name>
    <dbReference type="NCBI Taxonomy" id="1690605"/>
    <lineage>
        <taxon>Eukaryota</taxon>
        <taxon>Fungi</taxon>
        <taxon>Dikarya</taxon>
        <taxon>Ascomycota</taxon>
        <taxon>Pezizomycotina</taxon>
        <taxon>Dothideomycetes</taxon>
        <taxon>Dothideomycetidae</taxon>
        <taxon>Mycosphaerellales</taxon>
        <taxon>Extremaceae</taxon>
        <taxon>Vermiconidia</taxon>
    </lineage>
</organism>
<dbReference type="Proteomes" id="UP001345827">
    <property type="component" value="Unassembled WGS sequence"/>
</dbReference>
<dbReference type="AlphaFoldDB" id="A0AAV9QBP4"/>
<evidence type="ECO:0000313" key="4">
    <source>
        <dbReference type="Proteomes" id="UP001345827"/>
    </source>
</evidence>